<dbReference type="EMBL" id="CP015093">
    <property type="protein sequence ID" value="APZ51852.1"/>
    <property type="molecule type" value="Genomic_DNA"/>
</dbReference>
<reference evidence="4 5" key="1">
    <citation type="submission" date="2016-04" db="EMBL/GenBank/DDBJ databases">
        <title>Deep-sea bacteria in the southern Pacific.</title>
        <authorList>
            <person name="Tang K."/>
        </authorList>
    </citation>
    <scope>NUCLEOTIDE SEQUENCE [LARGE SCALE GENOMIC DNA]</scope>
    <source>
        <strain evidence="4 5">JLT2014</strain>
    </source>
</reference>
<dbReference type="PANTHER" id="PTHR21013:SF10">
    <property type="entry name" value="ATP SYNTHASE MITOCHONDRIAL F1 COMPLEX ASSEMBLY FACTOR 2"/>
    <property type="match status" value="1"/>
</dbReference>
<comment type="similarity">
    <text evidence="1">Belongs to the ATP12 family.</text>
</comment>
<evidence type="ECO:0000256" key="2">
    <source>
        <dbReference type="ARBA" id="ARBA00022946"/>
    </source>
</evidence>
<dbReference type="AlphaFoldDB" id="A0A1P8UR27"/>
<dbReference type="InterPro" id="IPR042272">
    <property type="entry name" value="ATP12_ATP_synth-F1-assembly_N"/>
</dbReference>
<dbReference type="KEGG" id="paby:Ga0080574_TMP1518"/>
<dbReference type="InterPro" id="IPR023335">
    <property type="entry name" value="ATP12_ortho_dom_sf"/>
</dbReference>
<evidence type="ECO:0000256" key="3">
    <source>
        <dbReference type="ARBA" id="ARBA00023186"/>
    </source>
</evidence>
<protein>
    <submittedName>
        <fullName evidence="4">Chaperone required for the assembly of F1-ATPase</fullName>
    </submittedName>
</protein>
<evidence type="ECO:0000313" key="5">
    <source>
        <dbReference type="Proteomes" id="UP000187059"/>
    </source>
</evidence>
<proteinExistence type="inferred from homology"/>
<dbReference type="GO" id="GO:0043461">
    <property type="term" value="P:proton-transporting ATP synthase complex assembly"/>
    <property type="evidence" value="ECO:0007669"/>
    <property type="project" value="InterPro"/>
</dbReference>
<dbReference type="SUPFAM" id="SSF160909">
    <property type="entry name" value="ATP12-like"/>
    <property type="match status" value="1"/>
</dbReference>
<name>A0A1P8UR27_9RHOB</name>
<evidence type="ECO:0000313" key="4">
    <source>
        <dbReference type="EMBL" id="APZ51852.1"/>
    </source>
</evidence>
<dbReference type="PANTHER" id="PTHR21013">
    <property type="entry name" value="ATP SYNTHASE MITOCHONDRIAL F1 COMPLEX ASSEMBLY FACTOR 2/ATP12 PROTEIN, MITOCHONDRIAL PRECURSOR"/>
    <property type="match status" value="1"/>
</dbReference>
<sequence length="237" mass="26295">MSEWAPRRFYKDATAAPAEGGYGVFLDGRRVMTPGKSPLVVPTRALAEEIAAEWQAQEEKIDPGAMPFTRTANSAIEKVAPQREAVAQMLAEYGDADLLCYRAEEPEALVQRQAERWDPMLDWAETALGARLEPRTGLMHAAQEPGALEVLAARAHRLDPFELAAFHDLVSLSGSLILGFAATGTEHDPEDLWALSRLDESWQEELWGVDEEAREMASHKRAAFLHAHRFFALCRAA</sequence>
<dbReference type="Proteomes" id="UP000187059">
    <property type="component" value="Chromosome"/>
</dbReference>
<dbReference type="InterPro" id="IPR011419">
    <property type="entry name" value="ATP12_ATP_synth-F1-assembly"/>
</dbReference>
<dbReference type="Pfam" id="PF07542">
    <property type="entry name" value="ATP12"/>
    <property type="match status" value="1"/>
</dbReference>
<dbReference type="Gene3D" id="1.10.3580.10">
    <property type="entry name" value="ATP12 ATPase"/>
    <property type="match status" value="1"/>
</dbReference>
<dbReference type="STRING" id="1250539.Ga0080574_TMP1518"/>
<dbReference type="Gene3D" id="3.30.2180.10">
    <property type="entry name" value="ATP12-like"/>
    <property type="match status" value="1"/>
</dbReference>
<evidence type="ECO:0000256" key="1">
    <source>
        <dbReference type="ARBA" id="ARBA00008231"/>
    </source>
</evidence>
<dbReference type="RefSeq" id="WP_076696708.1">
    <property type="nucleotide sequence ID" value="NZ_CP015093.1"/>
</dbReference>
<gene>
    <name evidence="4" type="ORF">Ga0080574_TMP1518</name>
</gene>
<keyword evidence="3" id="KW-0143">Chaperone</keyword>
<dbReference type="OrthoDB" id="9797825at2"/>
<keyword evidence="2" id="KW-0809">Transit peptide</keyword>
<keyword evidence="5" id="KW-1185">Reference proteome</keyword>
<organism evidence="4 5">
    <name type="scientific">Salipiger abyssi</name>
    <dbReference type="NCBI Taxonomy" id="1250539"/>
    <lineage>
        <taxon>Bacteria</taxon>
        <taxon>Pseudomonadati</taxon>
        <taxon>Pseudomonadota</taxon>
        <taxon>Alphaproteobacteria</taxon>
        <taxon>Rhodobacterales</taxon>
        <taxon>Roseobacteraceae</taxon>
        <taxon>Salipiger</taxon>
    </lineage>
</organism>
<accession>A0A1P8UR27</accession>